<gene>
    <name evidence="2" type="ORF">LTR78_003731</name>
</gene>
<protein>
    <submittedName>
        <fullName evidence="2">Uncharacterized protein</fullName>
    </submittedName>
</protein>
<dbReference type="Proteomes" id="UP001274830">
    <property type="component" value="Unassembled WGS sequence"/>
</dbReference>
<sequence>MPPTRQPPHDPFTDAPLRPTTGNPSFRSQTSQSSLRSNASNASARPRPPQQTRDLFAPALSRRPTSRTTPRVEDDVLADPDSEEEIAVMQRQRQRRRQAQDGLRTARQGSPEKGGAQYHGRRGATRREEEDVDIVNRQADGNYMLDVSGMNEGLAMGVPLNYPSAEMGGDGVEDEDASTDTYYAAVARQYFTSGRTMGGRSVKGGAGDDVEELVPEMMAHLRRQATRKLEDERWMYEPTPAGSTY</sequence>
<feature type="compositionally biased region" description="Acidic residues" evidence="1">
    <location>
        <begin position="75"/>
        <end position="86"/>
    </location>
</feature>
<keyword evidence="3" id="KW-1185">Reference proteome</keyword>
<reference evidence="2" key="1">
    <citation type="submission" date="2023-07" db="EMBL/GenBank/DDBJ databases">
        <title>Black Yeasts Isolated from many extreme environments.</title>
        <authorList>
            <person name="Coleine C."/>
            <person name="Stajich J.E."/>
            <person name="Selbmann L."/>
        </authorList>
    </citation>
    <scope>NUCLEOTIDE SEQUENCE</scope>
    <source>
        <strain evidence="2">CCFEE 5485</strain>
    </source>
</reference>
<evidence type="ECO:0000256" key="1">
    <source>
        <dbReference type="SAM" id="MobiDB-lite"/>
    </source>
</evidence>
<evidence type="ECO:0000313" key="3">
    <source>
        <dbReference type="Proteomes" id="UP001274830"/>
    </source>
</evidence>
<dbReference type="AlphaFoldDB" id="A0AAE1C3B6"/>
<evidence type="ECO:0000313" key="2">
    <source>
        <dbReference type="EMBL" id="KAK3676455.1"/>
    </source>
</evidence>
<comment type="caution">
    <text evidence="2">The sequence shown here is derived from an EMBL/GenBank/DDBJ whole genome shotgun (WGS) entry which is preliminary data.</text>
</comment>
<organism evidence="2 3">
    <name type="scientific">Recurvomyces mirabilis</name>
    <dbReference type="NCBI Taxonomy" id="574656"/>
    <lineage>
        <taxon>Eukaryota</taxon>
        <taxon>Fungi</taxon>
        <taxon>Dikarya</taxon>
        <taxon>Ascomycota</taxon>
        <taxon>Pezizomycotina</taxon>
        <taxon>Dothideomycetes</taxon>
        <taxon>Dothideomycetidae</taxon>
        <taxon>Mycosphaerellales</taxon>
        <taxon>Teratosphaeriaceae</taxon>
        <taxon>Recurvomyces</taxon>
    </lineage>
</organism>
<accession>A0AAE1C3B6</accession>
<name>A0AAE1C3B6_9PEZI</name>
<feature type="region of interest" description="Disordered" evidence="1">
    <location>
        <begin position="1"/>
        <end position="129"/>
    </location>
</feature>
<proteinExistence type="predicted"/>
<feature type="compositionally biased region" description="Low complexity" evidence="1">
    <location>
        <begin position="23"/>
        <end position="45"/>
    </location>
</feature>
<dbReference type="EMBL" id="JAUTXT010000010">
    <property type="protein sequence ID" value="KAK3676455.1"/>
    <property type="molecule type" value="Genomic_DNA"/>
</dbReference>